<dbReference type="GO" id="GO:0042162">
    <property type="term" value="F:telomeric DNA binding"/>
    <property type="evidence" value="ECO:0007669"/>
    <property type="project" value="TreeGrafter"/>
</dbReference>
<evidence type="ECO:0000256" key="6">
    <source>
        <dbReference type="SAM" id="MobiDB-lite"/>
    </source>
</evidence>
<dbReference type="InterPro" id="IPR009057">
    <property type="entry name" value="Homeodomain-like_sf"/>
</dbReference>
<proteinExistence type="inferred from homology"/>
<comment type="subunit">
    <text evidence="5">Homodimer.</text>
</comment>
<dbReference type="PANTHER" id="PTHR16466">
    <property type="entry name" value="TELOMERE REPEAT-BINDING FACTOR 2-INTERACTING PROTEIN 1"/>
    <property type="match status" value="1"/>
</dbReference>
<gene>
    <name evidence="9" type="ORF">QBC42DRAFT_349876</name>
</gene>
<name>A0AAV9HCI4_9PEZI</name>
<dbReference type="InterPro" id="IPR001357">
    <property type="entry name" value="BRCT_dom"/>
</dbReference>
<dbReference type="InterPro" id="IPR015010">
    <property type="entry name" value="TERF2IP_Myb"/>
</dbReference>
<evidence type="ECO:0000256" key="2">
    <source>
        <dbReference type="ARBA" id="ARBA00022454"/>
    </source>
</evidence>
<dbReference type="GO" id="GO:0010833">
    <property type="term" value="P:telomere maintenance via telomere lengthening"/>
    <property type="evidence" value="ECO:0007669"/>
    <property type="project" value="UniProtKB-UniRule"/>
</dbReference>
<comment type="similarity">
    <text evidence="1 5">Belongs to the RAP1 family.</text>
</comment>
<keyword evidence="3 5" id="KW-0779">Telomere</keyword>
<dbReference type="Gene3D" id="1.10.10.60">
    <property type="entry name" value="Homeodomain-like"/>
    <property type="match status" value="2"/>
</dbReference>
<dbReference type="Pfam" id="PF16589">
    <property type="entry name" value="BRCT_2"/>
    <property type="match status" value="1"/>
</dbReference>
<feature type="region of interest" description="Disordered" evidence="6">
    <location>
        <begin position="186"/>
        <end position="233"/>
    </location>
</feature>
<feature type="compositionally biased region" description="Low complexity" evidence="6">
    <location>
        <begin position="207"/>
        <end position="223"/>
    </location>
</feature>
<evidence type="ECO:0000259" key="8">
    <source>
        <dbReference type="Pfam" id="PF16589"/>
    </source>
</evidence>
<evidence type="ECO:0000259" key="7">
    <source>
        <dbReference type="Pfam" id="PF08914"/>
    </source>
</evidence>
<accession>A0AAV9HCI4</accession>
<reference evidence="9" key="2">
    <citation type="submission" date="2023-06" db="EMBL/GenBank/DDBJ databases">
        <authorList>
            <consortium name="Lawrence Berkeley National Laboratory"/>
            <person name="Mondo S.J."/>
            <person name="Hensen N."/>
            <person name="Bonometti L."/>
            <person name="Westerberg I."/>
            <person name="Brannstrom I.O."/>
            <person name="Guillou S."/>
            <person name="Cros-Aarteil S."/>
            <person name="Calhoun S."/>
            <person name="Haridas S."/>
            <person name="Kuo A."/>
            <person name="Pangilinan J."/>
            <person name="Riley R."/>
            <person name="Labutti K."/>
            <person name="Andreopoulos B."/>
            <person name="Lipzen A."/>
            <person name="Chen C."/>
            <person name="Yanf M."/>
            <person name="Daum C."/>
            <person name="Ng V."/>
            <person name="Clum A."/>
            <person name="Steindorff A."/>
            <person name="Ohm R."/>
            <person name="Martin F."/>
            <person name="Silar P."/>
            <person name="Natvig D."/>
            <person name="Lalanne C."/>
            <person name="Gautier V."/>
            <person name="Ament-Velasquez S.L."/>
            <person name="Kruys A."/>
            <person name="Hutchinson M.I."/>
            <person name="Powell A.J."/>
            <person name="Barry K."/>
            <person name="Miller A.N."/>
            <person name="Grigoriev I.V."/>
            <person name="Debuchy R."/>
            <person name="Gladieux P."/>
            <person name="Thoren M.H."/>
            <person name="Johannesson H."/>
        </authorList>
    </citation>
    <scope>NUCLEOTIDE SEQUENCE</scope>
    <source>
        <strain evidence="9">PSN324</strain>
    </source>
</reference>
<feature type="domain" description="BRCT" evidence="8">
    <location>
        <begin position="19"/>
        <end position="93"/>
    </location>
</feature>
<organism evidence="9 10">
    <name type="scientific">Cladorrhinum samala</name>
    <dbReference type="NCBI Taxonomy" id="585594"/>
    <lineage>
        <taxon>Eukaryota</taxon>
        <taxon>Fungi</taxon>
        <taxon>Dikarya</taxon>
        <taxon>Ascomycota</taxon>
        <taxon>Pezizomycotina</taxon>
        <taxon>Sordariomycetes</taxon>
        <taxon>Sordariomycetidae</taxon>
        <taxon>Sordariales</taxon>
        <taxon>Podosporaceae</taxon>
        <taxon>Cladorrhinum</taxon>
    </lineage>
</organism>
<feature type="domain" description="TERF2-interacting telomeric protein 1 Myb" evidence="7">
    <location>
        <begin position="117"/>
        <end position="168"/>
    </location>
</feature>
<dbReference type="Proteomes" id="UP001321749">
    <property type="component" value="Unassembled WGS sequence"/>
</dbReference>
<dbReference type="Pfam" id="PF08914">
    <property type="entry name" value="Myb_Rap1"/>
    <property type="match status" value="2"/>
</dbReference>
<evidence type="ECO:0000313" key="10">
    <source>
        <dbReference type="Proteomes" id="UP001321749"/>
    </source>
</evidence>
<feature type="compositionally biased region" description="Basic and acidic residues" evidence="6">
    <location>
        <begin position="287"/>
        <end position="297"/>
    </location>
</feature>
<protein>
    <recommendedName>
        <fullName evidence="5">DNA-binding protein RAP1</fullName>
    </recommendedName>
</protein>
<dbReference type="GO" id="GO:0031848">
    <property type="term" value="P:protection from non-homologous end joining at telomere"/>
    <property type="evidence" value="ECO:0007669"/>
    <property type="project" value="TreeGrafter"/>
</dbReference>
<evidence type="ECO:0000256" key="5">
    <source>
        <dbReference type="RuleBase" id="RU367107"/>
    </source>
</evidence>
<evidence type="ECO:0000256" key="3">
    <source>
        <dbReference type="ARBA" id="ARBA00022895"/>
    </source>
</evidence>
<dbReference type="GO" id="GO:0070187">
    <property type="term" value="C:shelterin complex"/>
    <property type="evidence" value="ECO:0007669"/>
    <property type="project" value="TreeGrafter"/>
</dbReference>
<dbReference type="PANTHER" id="PTHR16466:SF6">
    <property type="entry name" value="TELOMERIC REPEAT-BINDING FACTOR 2-INTERACTING PROTEIN 1"/>
    <property type="match status" value="1"/>
</dbReference>
<comment type="function">
    <text evidence="5">Involved in the regulation of telomere length, clustering and has a specific role in telomere position effect (TPE).</text>
</comment>
<dbReference type="CDD" id="cd11655">
    <property type="entry name" value="rap1_myb-like"/>
    <property type="match status" value="2"/>
</dbReference>
<comment type="caution">
    <text evidence="9">The sequence shown here is derived from an EMBL/GenBank/DDBJ whole genome shotgun (WGS) entry which is preliminary data.</text>
</comment>
<keyword evidence="2 5" id="KW-0158">Chromosome</keyword>
<keyword evidence="10" id="KW-1185">Reference proteome</keyword>
<dbReference type="SUPFAM" id="SSF46689">
    <property type="entry name" value="Homeodomain-like"/>
    <property type="match status" value="2"/>
</dbReference>
<evidence type="ECO:0000256" key="1">
    <source>
        <dbReference type="ARBA" id="ARBA00010467"/>
    </source>
</evidence>
<sequence>MPEPAAAEGETDNRYEGTIFGGIKFWLSFKVPSRSTFADKLKNNGAKLVQLEKFADVLIGDELRPETAPPNALSYKFIDACIAEGELVDAEEFRLAKGLIVRPVGSTKPTKGVRTRFTPADDQILVSWVHQHQRLGASISGNKIYQELAERYPNHTWQSWQSRWVKTLCLWPQDLLPETIQLPPPSAPTVLSGNARPTPTPAPASAPAPARARAPSSTPARAPGLRTPFTPEDDRMLFEYVQDRMRQGAKVRGNVIYKEFEEEHPHHTFQAWRDRYIKYLSSRHPDEFLDAPREPKAQPRALVQSRTPAPQSSTPASTSIPAPHPPASRRPALTQPQRSRAKSSTPAASISGESRTERLRRIQGAKRIQRAWSKYRLRRTLAQRISSRKEEQALKAREPVFPLMQVELEQQLKGHGLKFSVPVEDDIDAIIINGPKPRFPKSEQGLRMFLELLYGEEFSFDGDVLCEVGEETVNVFEFWNAAMVEFGPGSSAGPLTVGDSEWARVAQRLGLQVPCDIAEEEEDASDHDVIEELRDAFRRYGLLEAWMAMRVFDQREWEGVELGGSV</sequence>
<evidence type="ECO:0000313" key="9">
    <source>
        <dbReference type="EMBL" id="KAK4458138.1"/>
    </source>
</evidence>
<comment type="subcellular location">
    <subcellularLocation>
        <location evidence="5">Nucleus</location>
    </subcellularLocation>
    <subcellularLocation>
        <location evidence="5">Chromosome</location>
        <location evidence="5">Telomere</location>
    </subcellularLocation>
</comment>
<feature type="compositionally biased region" description="Low complexity" evidence="6">
    <location>
        <begin position="305"/>
        <end position="321"/>
    </location>
</feature>
<feature type="compositionally biased region" description="Polar residues" evidence="6">
    <location>
        <begin position="334"/>
        <end position="353"/>
    </location>
</feature>
<dbReference type="InterPro" id="IPR039595">
    <property type="entry name" value="TE2IP/Rap1"/>
</dbReference>
<feature type="domain" description="TERF2-interacting telomeric protein 1 Myb" evidence="7">
    <location>
        <begin position="229"/>
        <end position="284"/>
    </location>
</feature>
<keyword evidence="4 5" id="KW-0539">Nucleus</keyword>
<reference evidence="9" key="1">
    <citation type="journal article" date="2023" name="Mol. Phylogenet. Evol.">
        <title>Genome-scale phylogeny and comparative genomics of the fungal order Sordariales.</title>
        <authorList>
            <person name="Hensen N."/>
            <person name="Bonometti L."/>
            <person name="Westerberg I."/>
            <person name="Brannstrom I.O."/>
            <person name="Guillou S."/>
            <person name="Cros-Aarteil S."/>
            <person name="Calhoun S."/>
            <person name="Haridas S."/>
            <person name="Kuo A."/>
            <person name="Mondo S."/>
            <person name="Pangilinan J."/>
            <person name="Riley R."/>
            <person name="LaButti K."/>
            <person name="Andreopoulos B."/>
            <person name="Lipzen A."/>
            <person name="Chen C."/>
            <person name="Yan M."/>
            <person name="Daum C."/>
            <person name="Ng V."/>
            <person name="Clum A."/>
            <person name="Steindorff A."/>
            <person name="Ohm R.A."/>
            <person name="Martin F."/>
            <person name="Silar P."/>
            <person name="Natvig D.O."/>
            <person name="Lalanne C."/>
            <person name="Gautier V."/>
            <person name="Ament-Velasquez S.L."/>
            <person name="Kruys A."/>
            <person name="Hutchinson M.I."/>
            <person name="Powell A.J."/>
            <person name="Barry K."/>
            <person name="Miller A.N."/>
            <person name="Grigoriev I.V."/>
            <person name="Debuchy R."/>
            <person name="Gladieux P."/>
            <person name="Hiltunen Thoren M."/>
            <person name="Johannesson H."/>
        </authorList>
    </citation>
    <scope>NUCLEOTIDE SEQUENCE</scope>
    <source>
        <strain evidence="9">PSN324</strain>
    </source>
</reference>
<feature type="region of interest" description="Disordered" evidence="6">
    <location>
        <begin position="287"/>
        <end position="362"/>
    </location>
</feature>
<dbReference type="AlphaFoldDB" id="A0AAV9HCI4"/>
<dbReference type="EMBL" id="MU865081">
    <property type="protein sequence ID" value="KAK4458138.1"/>
    <property type="molecule type" value="Genomic_DNA"/>
</dbReference>
<evidence type="ECO:0000256" key="4">
    <source>
        <dbReference type="ARBA" id="ARBA00023242"/>
    </source>
</evidence>